<dbReference type="PIRSF" id="PIRSF001390">
    <property type="entry name" value="Dipicolinate_synth_subunit_B"/>
    <property type="match status" value="1"/>
</dbReference>
<dbReference type="NCBIfam" id="TIGR02852">
    <property type="entry name" value="spore_dpaB"/>
    <property type="match status" value="1"/>
</dbReference>
<dbReference type="EMBL" id="FRAF01000012">
    <property type="protein sequence ID" value="SHK32262.1"/>
    <property type="molecule type" value="Genomic_DNA"/>
</dbReference>
<protein>
    <submittedName>
        <fullName evidence="2">Dipicolinate synthase subunit B</fullName>
    </submittedName>
</protein>
<dbReference type="STRING" id="1830138.SAMN05443507_11223"/>
<evidence type="ECO:0000259" key="1">
    <source>
        <dbReference type="Pfam" id="PF02441"/>
    </source>
</evidence>
<proteinExistence type="predicted"/>
<dbReference type="SUPFAM" id="SSF52507">
    <property type="entry name" value="Homo-oligomeric flavin-containing Cys decarboxylases, HFCD"/>
    <property type="match status" value="1"/>
</dbReference>
<dbReference type="Gene3D" id="3.40.50.1950">
    <property type="entry name" value="Flavin prenyltransferase-like"/>
    <property type="match status" value="1"/>
</dbReference>
<dbReference type="InterPro" id="IPR014214">
    <property type="entry name" value="Dipicolinic_acid_synth_B"/>
</dbReference>
<sequence length="218" mass="24122">MKRDVKSLTLEGKTIGFGVTGSHCTYEEVYPIIEQLVETKATVVPVFSHSVQTVSTRFGEAGEWAAKIERLTGQKAITSIPEAEPLGPQKRLDAFVIAPCTGSSLSRLAAANTDSPVLMAAKSTFRNDRPVILAISTNDGLGLNLYNVAKLMNTKNIFFVPFGQDAPHVKMNSLVADMTQLPETIEWALQKRQLQPVLIERWQNERKPTWQETANHSE</sequence>
<keyword evidence="3" id="KW-1185">Reference proteome</keyword>
<dbReference type="InterPro" id="IPR036551">
    <property type="entry name" value="Flavin_trans-like"/>
</dbReference>
<dbReference type="Pfam" id="PF02441">
    <property type="entry name" value="Flavoprotein"/>
    <property type="match status" value="1"/>
</dbReference>
<dbReference type="GO" id="GO:0003824">
    <property type="term" value="F:catalytic activity"/>
    <property type="evidence" value="ECO:0007669"/>
    <property type="project" value="InterPro"/>
</dbReference>
<feature type="domain" description="Flavoprotein" evidence="1">
    <location>
        <begin position="13"/>
        <end position="190"/>
    </location>
</feature>
<evidence type="ECO:0000313" key="3">
    <source>
        <dbReference type="Proteomes" id="UP000184016"/>
    </source>
</evidence>
<dbReference type="NCBIfam" id="NF006161">
    <property type="entry name" value="PRK08305.1"/>
    <property type="match status" value="1"/>
</dbReference>
<dbReference type="Proteomes" id="UP000184016">
    <property type="component" value="Unassembled WGS sequence"/>
</dbReference>
<dbReference type="AlphaFoldDB" id="A0A1M6RII9"/>
<organism evidence="2 3">
    <name type="scientific">Alicyclobacillus tolerans</name>
    <dbReference type="NCBI Taxonomy" id="90970"/>
    <lineage>
        <taxon>Bacteria</taxon>
        <taxon>Bacillati</taxon>
        <taxon>Bacillota</taxon>
        <taxon>Bacilli</taxon>
        <taxon>Bacillales</taxon>
        <taxon>Alicyclobacillaceae</taxon>
        <taxon>Alicyclobacillus</taxon>
    </lineage>
</organism>
<dbReference type="InterPro" id="IPR003382">
    <property type="entry name" value="Flavoprotein"/>
</dbReference>
<reference evidence="3" key="1">
    <citation type="submission" date="2016-11" db="EMBL/GenBank/DDBJ databases">
        <authorList>
            <person name="Varghese N."/>
            <person name="Submissions S."/>
        </authorList>
    </citation>
    <scope>NUCLEOTIDE SEQUENCE [LARGE SCALE GENOMIC DNA]</scope>
    <source>
        <strain evidence="3">USBA-503</strain>
    </source>
</reference>
<name>A0A1M6RII9_9BACL</name>
<evidence type="ECO:0000313" key="2">
    <source>
        <dbReference type="EMBL" id="SHK32262.1"/>
    </source>
</evidence>
<gene>
    <name evidence="2" type="ORF">SAMN05443507_11223</name>
</gene>
<accession>A0A1M6RII9</accession>